<protein>
    <submittedName>
        <fullName evidence="2">Uncharacterized protein LOC118263568</fullName>
    </submittedName>
</protein>
<dbReference type="OrthoDB" id="7233654at2759"/>
<sequence length="189" mass="21759">MLFSSIVFMNRTLRRQLISVVIVCILKSNIVVHSTQSPVSENAEKFDGEFDSFLKDLGTLIYRPKHSSDATKHIEHVHHTTVPVKSYRRSQNALSAQKQVLGDVLMLKLVSYYEDKYKLTHIIPTTTESITMLKRYTNSVRFANRVYNQVDRNAVINNQPQNQATYGMARRMQAPKEMDDDEIPEVITL</sequence>
<proteinExistence type="predicted"/>
<reference evidence="2" key="1">
    <citation type="submission" date="2025-08" db="UniProtKB">
        <authorList>
            <consortium name="RefSeq"/>
        </authorList>
    </citation>
    <scope>IDENTIFICATION</scope>
    <source>
        <tissue evidence="2">Whole larval tissue</tissue>
    </source>
</reference>
<accession>A0A9R0CWI0</accession>
<dbReference type="GeneID" id="118263568"/>
<dbReference type="Proteomes" id="UP000829999">
    <property type="component" value="Chromosome 27"/>
</dbReference>
<keyword evidence="1" id="KW-1185">Reference proteome</keyword>
<dbReference type="AlphaFoldDB" id="A0A9R0CWI0"/>
<organism evidence="1 2">
    <name type="scientific">Spodoptera frugiperda</name>
    <name type="common">Fall armyworm</name>
    <dbReference type="NCBI Taxonomy" id="7108"/>
    <lineage>
        <taxon>Eukaryota</taxon>
        <taxon>Metazoa</taxon>
        <taxon>Ecdysozoa</taxon>
        <taxon>Arthropoda</taxon>
        <taxon>Hexapoda</taxon>
        <taxon>Insecta</taxon>
        <taxon>Pterygota</taxon>
        <taxon>Neoptera</taxon>
        <taxon>Endopterygota</taxon>
        <taxon>Lepidoptera</taxon>
        <taxon>Glossata</taxon>
        <taxon>Ditrysia</taxon>
        <taxon>Noctuoidea</taxon>
        <taxon>Noctuidae</taxon>
        <taxon>Amphipyrinae</taxon>
        <taxon>Spodoptera</taxon>
    </lineage>
</organism>
<evidence type="ECO:0000313" key="2">
    <source>
        <dbReference type="RefSeq" id="XP_035431528.2"/>
    </source>
</evidence>
<name>A0A9R0CWI0_SPOFR</name>
<gene>
    <name evidence="2" type="primary">LOC118263568</name>
</gene>
<evidence type="ECO:0000313" key="1">
    <source>
        <dbReference type="Proteomes" id="UP000829999"/>
    </source>
</evidence>
<dbReference type="RefSeq" id="XP_035431528.2">
    <property type="nucleotide sequence ID" value="XM_035575635.2"/>
</dbReference>